<dbReference type="GO" id="GO:0003677">
    <property type="term" value="F:DNA binding"/>
    <property type="evidence" value="ECO:0007669"/>
    <property type="project" value="UniProtKB-KW"/>
</dbReference>
<dbReference type="InterPro" id="IPR012337">
    <property type="entry name" value="RNaseH-like_sf"/>
</dbReference>
<dbReference type="InterPro" id="IPR036397">
    <property type="entry name" value="RNaseH_sf"/>
</dbReference>
<evidence type="ECO:0000313" key="16">
    <source>
        <dbReference type="EMBL" id="CAG9135240.1"/>
    </source>
</evidence>
<feature type="domain" description="Reverse transcriptase" evidence="14">
    <location>
        <begin position="773"/>
        <end position="952"/>
    </location>
</feature>
<keyword evidence="10" id="KW-0511">Multifunctional enzyme</keyword>
<evidence type="ECO:0000256" key="3">
    <source>
        <dbReference type="ARBA" id="ARBA00022695"/>
    </source>
</evidence>
<dbReference type="GO" id="GO:0003964">
    <property type="term" value="F:RNA-directed DNA polymerase activity"/>
    <property type="evidence" value="ECO:0007669"/>
    <property type="project" value="UniProtKB-KW"/>
</dbReference>
<dbReference type="PANTHER" id="PTHR37984">
    <property type="entry name" value="PROTEIN CBG26694"/>
    <property type="match status" value="1"/>
</dbReference>
<dbReference type="CDD" id="cd01647">
    <property type="entry name" value="RT_LTR"/>
    <property type="match status" value="1"/>
</dbReference>
<keyword evidence="17" id="KW-1185">Reference proteome</keyword>
<name>A0A8S4G458_PLUXY</name>
<dbReference type="InterPro" id="IPR050951">
    <property type="entry name" value="Retrovirus_Pol_polyprotein"/>
</dbReference>
<feature type="compositionally biased region" description="Polar residues" evidence="12">
    <location>
        <begin position="33"/>
        <end position="43"/>
    </location>
</feature>
<dbReference type="CDD" id="cd00303">
    <property type="entry name" value="retropepsin_like"/>
    <property type="match status" value="1"/>
</dbReference>
<dbReference type="Proteomes" id="UP000653454">
    <property type="component" value="Unassembled WGS sequence"/>
</dbReference>
<dbReference type="GO" id="GO:0015074">
    <property type="term" value="P:DNA integration"/>
    <property type="evidence" value="ECO:0007669"/>
    <property type="project" value="InterPro"/>
</dbReference>
<dbReference type="CDD" id="cd09274">
    <property type="entry name" value="RNase_HI_RT_Ty3"/>
    <property type="match status" value="1"/>
</dbReference>
<comment type="caution">
    <text evidence="16">The sequence shown here is derived from an EMBL/GenBank/DDBJ whole genome shotgun (WGS) entry which is preliminary data.</text>
</comment>
<evidence type="ECO:0000259" key="15">
    <source>
        <dbReference type="PROSITE" id="PS50994"/>
    </source>
</evidence>
<keyword evidence="11" id="KW-0862">Zinc</keyword>
<evidence type="ECO:0000256" key="4">
    <source>
        <dbReference type="ARBA" id="ARBA00022722"/>
    </source>
</evidence>
<dbReference type="SUPFAM" id="SSF57756">
    <property type="entry name" value="Retrovirus zinc finger-like domains"/>
    <property type="match status" value="1"/>
</dbReference>
<dbReference type="EMBL" id="CAJHNJ030000098">
    <property type="protein sequence ID" value="CAG9135240.1"/>
    <property type="molecule type" value="Genomic_DNA"/>
</dbReference>
<keyword evidence="2" id="KW-0808">Transferase</keyword>
<protein>
    <submittedName>
        <fullName evidence="16">(diamondback moth) hypothetical protein</fullName>
    </submittedName>
</protein>
<evidence type="ECO:0000256" key="6">
    <source>
        <dbReference type="ARBA" id="ARBA00022759"/>
    </source>
</evidence>
<feature type="domain" description="CCHC-type" evidence="13">
    <location>
        <begin position="401"/>
        <end position="416"/>
    </location>
</feature>
<keyword evidence="1" id="KW-0645">Protease</keyword>
<dbReference type="FunFam" id="3.10.10.10:FF:000007">
    <property type="entry name" value="Retrovirus-related Pol polyprotein from transposon 17.6-like Protein"/>
    <property type="match status" value="1"/>
</dbReference>
<dbReference type="Gene3D" id="4.10.60.10">
    <property type="entry name" value="Zinc finger, CCHC-type"/>
    <property type="match status" value="1"/>
</dbReference>
<feature type="compositionally biased region" description="Basic and acidic residues" evidence="12">
    <location>
        <begin position="1"/>
        <end position="24"/>
    </location>
</feature>
<dbReference type="GO" id="GO:0042575">
    <property type="term" value="C:DNA polymerase complex"/>
    <property type="evidence" value="ECO:0007669"/>
    <property type="project" value="UniProtKB-ARBA"/>
</dbReference>
<keyword evidence="6" id="KW-0255">Endonuclease</keyword>
<dbReference type="GO" id="GO:0008270">
    <property type="term" value="F:zinc ion binding"/>
    <property type="evidence" value="ECO:0007669"/>
    <property type="project" value="UniProtKB-KW"/>
</dbReference>
<dbReference type="PANTHER" id="PTHR37984:SF5">
    <property type="entry name" value="PROTEIN NYNRIN-LIKE"/>
    <property type="match status" value="1"/>
</dbReference>
<dbReference type="PROSITE" id="PS50878">
    <property type="entry name" value="RT_POL"/>
    <property type="match status" value="1"/>
</dbReference>
<dbReference type="Gene3D" id="3.30.420.10">
    <property type="entry name" value="Ribonuclease H-like superfamily/Ribonuclease H"/>
    <property type="match status" value="1"/>
</dbReference>
<dbReference type="Gene3D" id="3.30.70.270">
    <property type="match status" value="2"/>
</dbReference>
<dbReference type="InterPro" id="IPR041577">
    <property type="entry name" value="RT_RNaseH_2"/>
</dbReference>
<evidence type="ECO:0000313" key="17">
    <source>
        <dbReference type="Proteomes" id="UP000653454"/>
    </source>
</evidence>
<dbReference type="Pfam" id="PF00078">
    <property type="entry name" value="RVT_1"/>
    <property type="match status" value="1"/>
</dbReference>
<dbReference type="Gene3D" id="3.10.10.10">
    <property type="entry name" value="HIV Type 1 Reverse Transcriptase, subunit A, domain 1"/>
    <property type="match status" value="1"/>
</dbReference>
<feature type="compositionally biased region" description="Basic residues" evidence="12">
    <location>
        <begin position="71"/>
        <end position="143"/>
    </location>
</feature>
<dbReference type="GO" id="GO:0004190">
    <property type="term" value="F:aspartic-type endopeptidase activity"/>
    <property type="evidence" value="ECO:0007669"/>
    <property type="project" value="UniProtKB-KW"/>
</dbReference>
<sequence length="1426" mass="163320">MADHTRSADHENRRRLRTPGEESSRHRRDASVGHSSRPVNPQDLNEHENQIQRERESRTRNDRQVADHVVARSRSRGRSCSRSQRCNRSRRHSRRRSRSRRHSQRRSRSRRHSQRRSRSRSRRHSQRRSRSQRRSPHGRKRSRSCSLVAEAEQRKQHEDDVPRNKRSRTPTFSVKDVLDIVNTMKGGFASQPLPLPAQAPKNIDTKNILPNFDPSTKNQRIDVWIRKVNECASVYGWDERTTILFAMQRLQGLARVWYESLSTILHTWVEWQEKLLSAFPCDHNYGQILEEMLKRKTKFGEPIENYFYEKLALINQCDISGKRAVDCLIHGITDRTLRSSALALSCSQPDQLLQFLISNKEVQSSDHSFNRNRSWADNNSGQRNTKTVSDRPNQSRGHLFCFNCKERGHVYTDCQKPIVKCLKCNKVGHIKENCRSRPDNLAKNEPSKTLCITSSAPNSKFIKDIQVNNTSVQAFIDFGSEVTLVKQTLVANLGLDHNHLPSSMKGFGNGIVQSLGAVSLDLAVDGVEARVVCRVVDDNLLDKPILIGQSYTEQPHIIVIKDSKSLQFRKIDCEIPTCDFDTNDHELHEVRVDVDVELFGPASIRARVDPVYDGCILLSNKVIGSPTKECVISGGVYHVRGGCLDVSVCPSSHPYKMSQNFVIGRGEKVEFVQRIMIQAPGVAEAEPVSTCDRIIGEDEVRVGSSTTKEDKERLMTILHKYKHCFADNLKDLGCTDLTQMTIEINSQRPVVYRPYRLSHHERDKVQSMIGEMMEAGIVRESVSEYASPVILVRKKDGNFRMCIDYRMLNSITVKERYPMPIIDDEIARLSGQACFISLDLTSGYYQVPISEQSKHLTAFVTPDGLYEFNRMPFGLANAPAVFQRLINRVLGSTRFTKATAYMDDILVFGKNSDECLARFEEVLQLLEKAKLTLNLSKCDFLRSNVDYLGYEISALGVRPGEKKIQSVMNFPRPENLHAVRQFLGLASYFRKFILNFAQIASPLTDLLKKGRVWEWSDKQENSFQVLKSKLIERPILSIYDREADTELHTDASKEGVGGILMQRSKIDGSFRPVAYCSRRTSPEERYYHSYELETLAVIRALEKFRVYLLGKEFKIVSDCSALRSTFMKRDLIPRIARWWLLLQEYDCSIEYRPGTKMSHVDALSRNPELDDVVGSAETTQVMVISDEDWLLTLQLGDSEKYCYHKGIKHILNAVASPKSNGQVERYNRTILNSLKAQNLRHDERDWDNQIGRVQWGLNNSVQKTTGRRPTEVMFGTCMNSEINPCLNEILEEVRDDVDVSDIRSQVKDRIDTEQEKQKERYDRNKRPARTYNVGDLVKITNVSLNNDGKSKKLLPSYVGPYRVIKVLGQDRYRISSIPGFNGRTIKRISTVAADRMVPWVHIAALQLDNDESDAYKSSDDDREQSS</sequence>
<organism evidence="16 17">
    <name type="scientific">Plutella xylostella</name>
    <name type="common">Diamondback moth</name>
    <name type="synonym">Plutella maculipennis</name>
    <dbReference type="NCBI Taxonomy" id="51655"/>
    <lineage>
        <taxon>Eukaryota</taxon>
        <taxon>Metazoa</taxon>
        <taxon>Ecdysozoa</taxon>
        <taxon>Arthropoda</taxon>
        <taxon>Hexapoda</taxon>
        <taxon>Insecta</taxon>
        <taxon>Pterygota</taxon>
        <taxon>Neoptera</taxon>
        <taxon>Endopterygota</taxon>
        <taxon>Lepidoptera</taxon>
        <taxon>Glossata</taxon>
        <taxon>Ditrysia</taxon>
        <taxon>Yponomeutoidea</taxon>
        <taxon>Plutellidae</taxon>
        <taxon>Plutella</taxon>
    </lineage>
</organism>
<evidence type="ECO:0000256" key="12">
    <source>
        <dbReference type="SAM" id="MobiDB-lite"/>
    </source>
</evidence>
<dbReference type="PROSITE" id="PS50994">
    <property type="entry name" value="INTEGRASE"/>
    <property type="match status" value="1"/>
</dbReference>
<dbReference type="SUPFAM" id="SSF50630">
    <property type="entry name" value="Acid proteases"/>
    <property type="match status" value="1"/>
</dbReference>
<keyword evidence="7" id="KW-0378">Hydrolase</keyword>
<dbReference type="GO" id="GO:0004519">
    <property type="term" value="F:endonuclease activity"/>
    <property type="evidence" value="ECO:0007669"/>
    <property type="project" value="UniProtKB-KW"/>
</dbReference>
<evidence type="ECO:0000256" key="8">
    <source>
        <dbReference type="ARBA" id="ARBA00022918"/>
    </source>
</evidence>
<accession>A0A8S4G458</accession>
<evidence type="ECO:0000256" key="1">
    <source>
        <dbReference type="ARBA" id="ARBA00022670"/>
    </source>
</evidence>
<dbReference type="Pfam" id="PF17919">
    <property type="entry name" value="RT_RNaseH_2"/>
    <property type="match status" value="1"/>
</dbReference>
<evidence type="ECO:0000256" key="2">
    <source>
        <dbReference type="ARBA" id="ARBA00022679"/>
    </source>
</evidence>
<keyword evidence="4" id="KW-0540">Nuclease</keyword>
<dbReference type="InterPro" id="IPR021109">
    <property type="entry name" value="Peptidase_aspartic_dom_sf"/>
</dbReference>
<feature type="compositionally biased region" description="Basic and acidic residues" evidence="12">
    <location>
        <begin position="44"/>
        <end position="70"/>
    </location>
</feature>
<dbReference type="InterPro" id="IPR043502">
    <property type="entry name" value="DNA/RNA_pol_sf"/>
</dbReference>
<dbReference type="SUPFAM" id="SSF56672">
    <property type="entry name" value="DNA/RNA polymerases"/>
    <property type="match status" value="1"/>
</dbReference>
<reference evidence="16" key="1">
    <citation type="submission" date="2020-11" db="EMBL/GenBank/DDBJ databases">
        <authorList>
            <person name="Whiteford S."/>
        </authorList>
    </citation>
    <scope>NUCLEOTIDE SEQUENCE</scope>
</reference>
<dbReference type="FunFam" id="3.30.70.270:FF:000026">
    <property type="entry name" value="Transposon Ty3-G Gag-Pol polyprotein"/>
    <property type="match status" value="1"/>
</dbReference>
<proteinExistence type="predicted"/>
<feature type="region of interest" description="Disordered" evidence="12">
    <location>
        <begin position="1"/>
        <end position="170"/>
    </location>
</feature>
<dbReference type="InterPro" id="IPR000477">
    <property type="entry name" value="RT_dom"/>
</dbReference>
<dbReference type="InterPro" id="IPR036875">
    <property type="entry name" value="Znf_CCHC_sf"/>
</dbReference>
<feature type="region of interest" description="Disordered" evidence="12">
    <location>
        <begin position="368"/>
        <end position="393"/>
    </location>
</feature>
<evidence type="ECO:0000256" key="9">
    <source>
        <dbReference type="ARBA" id="ARBA00023125"/>
    </source>
</evidence>
<dbReference type="InterPro" id="IPR001584">
    <property type="entry name" value="Integrase_cat-core"/>
</dbReference>
<dbReference type="PROSITE" id="PS50158">
    <property type="entry name" value="ZF_CCHC"/>
    <property type="match status" value="2"/>
</dbReference>
<evidence type="ECO:0000256" key="5">
    <source>
        <dbReference type="ARBA" id="ARBA00022750"/>
    </source>
</evidence>
<evidence type="ECO:0000256" key="10">
    <source>
        <dbReference type="ARBA" id="ARBA00023268"/>
    </source>
</evidence>
<keyword evidence="9" id="KW-0238">DNA-binding</keyword>
<dbReference type="GO" id="GO:0006508">
    <property type="term" value="P:proteolysis"/>
    <property type="evidence" value="ECO:0007669"/>
    <property type="project" value="UniProtKB-KW"/>
</dbReference>
<evidence type="ECO:0000256" key="11">
    <source>
        <dbReference type="PROSITE-ProRule" id="PRU00047"/>
    </source>
</evidence>
<keyword evidence="8" id="KW-0695">RNA-directed DNA polymerase</keyword>
<feature type="compositionally biased region" description="Basic and acidic residues" evidence="12">
    <location>
        <begin position="151"/>
        <end position="163"/>
    </location>
</feature>
<evidence type="ECO:0000256" key="7">
    <source>
        <dbReference type="ARBA" id="ARBA00022801"/>
    </source>
</evidence>
<feature type="domain" description="CCHC-type" evidence="13">
    <location>
        <begin position="420"/>
        <end position="436"/>
    </location>
</feature>
<keyword evidence="3" id="KW-0548">Nucleotidyltransferase</keyword>
<keyword evidence="5" id="KW-0064">Aspartyl protease</keyword>
<feature type="domain" description="Integrase catalytic" evidence="15">
    <location>
        <begin position="1182"/>
        <end position="1277"/>
    </location>
</feature>
<evidence type="ECO:0000259" key="14">
    <source>
        <dbReference type="PROSITE" id="PS50878"/>
    </source>
</evidence>
<evidence type="ECO:0000259" key="13">
    <source>
        <dbReference type="PROSITE" id="PS50158"/>
    </source>
</evidence>
<keyword evidence="11" id="KW-0863">Zinc-finger</keyword>
<gene>
    <name evidence="16" type="ORF">PLXY2_LOCUS13542</name>
</gene>
<dbReference type="InterPro" id="IPR043128">
    <property type="entry name" value="Rev_trsase/Diguanyl_cyclase"/>
</dbReference>
<dbReference type="InterPro" id="IPR001878">
    <property type="entry name" value="Znf_CCHC"/>
</dbReference>
<keyword evidence="11" id="KW-0479">Metal-binding</keyword>
<dbReference type="Gene3D" id="2.40.70.10">
    <property type="entry name" value="Acid Proteases"/>
    <property type="match status" value="1"/>
</dbReference>
<dbReference type="SUPFAM" id="SSF53098">
    <property type="entry name" value="Ribonuclease H-like"/>
    <property type="match status" value="1"/>
</dbReference>
<dbReference type="SMART" id="SM00343">
    <property type="entry name" value="ZnF_C2HC"/>
    <property type="match status" value="2"/>
</dbReference>